<evidence type="ECO:0000256" key="2">
    <source>
        <dbReference type="SAM" id="SignalP"/>
    </source>
</evidence>
<dbReference type="EMBL" id="QRVL01000005">
    <property type="protein sequence ID" value="RGS40797.1"/>
    <property type="molecule type" value="Genomic_DNA"/>
</dbReference>
<sequence>MKKKIISALLCASMVASMAAGCGSSDTADTTTTDNTASTPATEAAPAADAGTEAATDATASDEGKVLNIYCWNEEFKSRLEDHYPGYTIVDGTTGTIGDVTVKWNITPNDDNAYQNNLDATLLKQADAAADDKIDLFLVEADYALKYVDTDYTMAVKDLGITDADLADQYQYTKDIVTDSNGVLKGVSWQGCPGVLFYNREAAKEVLGSDDPADVQEYVKDWDTFNETAKTLKDAGYKITSSANDSYRVYSNNVSSKWVTDGKITIDDNIMKWVDDSKELVDAGETSTAELWSDDWKKGFYPDGKVFCYFGPAWLVNFSMAAEDEGSIANLGGWGATQGPQGFFWGGTWICAANGTDNPSLVKDIMLQMTTNADIMKDIVVADDDFVNNKTTMEAMAEDTSYSSKVLGGQNPLAMYCAGVDGLDLSNLSAYDQGCNEEFQNAMKNYFEGNATKDEALDLFYKAVEEKYPELTH</sequence>
<reference evidence="3 4" key="1">
    <citation type="submission" date="2018-08" db="EMBL/GenBank/DDBJ databases">
        <title>A genome reference for cultivated species of the human gut microbiota.</title>
        <authorList>
            <person name="Zou Y."/>
            <person name="Xue W."/>
            <person name="Luo G."/>
        </authorList>
    </citation>
    <scope>NUCLEOTIDE SEQUENCE [LARGE SCALE GENOMIC DNA]</scope>
    <source>
        <strain evidence="3 4">AF22-12AC</strain>
    </source>
</reference>
<gene>
    <name evidence="3" type="ORF">DWX93_08445</name>
</gene>
<evidence type="ECO:0000313" key="3">
    <source>
        <dbReference type="EMBL" id="RGS40797.1"/>
    </source>
</evidence>
<dbReference type="PANTHER" id="PTHR43649">
    <property type="entry name" value="ARABINOSE-BINDING PROTEIN-RELATED"/>
    <property type="match status" value="1"/>
</dbReference>
<dbReference type="PANTHER" id="PTHR43649:SF12">
    <property type="entry name" value="DIACETYLCHITOBIOSE BINDING PROTEIN DASA"/>
    <property type="match status" value="1"/>
</dbReference>
<dbReference type="InterPro" id="IPR050490">
    <property type="entry name" value="Bact_solute-bd_prot1"/>
</dbReference>
<name>A0A395V962_9FIRM</name>
<protein>
    <submittedName>
        <fullName evidence="3">Carbohydrate ABC transporter substrate-binding protein</fullName>
    </submittedName>
</protein>
<dbReference type="AlphaFoldDB" id="A0A395V962"/>
<dbReference type="Gene3D" id="3.40.190.10">
    <property type="entry name" value="Periplasmic binding protein-like II"/>
    <property type="match status" value="1"/>
</dbReference>
<dbReference type="PROSITE" id="PS51257">
    <property type="entry name" value="PROKAR_LIPOPROTEIN"/>
    <property type="match status" value="1"/>
</dbReference>
<organism evidence="3 4">
    <name type="scientific">Roseburia hominis</name>
    <dbReference type="NCBI Taxonomy" id="301301"/>
    <lineage>
        <taxon>Bacteria</taxon>
        <taxon>Bacillati</taxon>
        <taxon>Bacillota</taxon>
        <taxon>Clostridia</taxon>
        <taxon>Lachnospirales</taxon>
        <taxon>Lachnospiraceae</taxon>
        <taxon>Roseburia</taxon>
    </lineage>
</organism>
<feature type="signal peptide" evidence="2">
    <location>
        <begin position="1"/>
        <end position="19"/>
    </location>
</feature>
<proteinExistence type="predicted"/>
<dbReference type="Proteomes" id="UP000266172">
    <property type="component" value="Unassembled WGS sequence"/>
</dbReference>
<keyword evidence="2" id="KW-0732">Signal</keyword>
<feature type="chain" id="PRO_5039296292" evidence="2">
    <location>
        <begin position="20"/>
        <end position="473"/>
    </location>
</feature>
<dbReference type="SUPFAM" id="SSF53850">
    <property type="entry name" value="Periplasmic binding protein-like II"/>
    <property type="match status" value="1"/>
</dbReference>
<dbReference type="RefSeq" id="WP_118097284.1">
    <property type="nucleotide sequence ID" value="NZ_QRVL01000005.1"/>
</dbReference>
<comment type="caution">
    <text evidence="3">The sequence shown here is derived from an EMBL/GenBank/DDBJ whole genome shotgun (WGS) entry which is preliminary data.</text>
</comment>
<evidence type="ECO:0000256" key="1">
    <source>
        <dbReference type="SAM" id="MobiDB-lite"/>
    </source>
</evidence>
<feature type="region of interest" description="Disordered" evidence="1">
    <location>
        <begin position="25"/>
        <end position="59"/>
    </location>
</feature>
<accession>A0A395V962</accession>
<evidence type="ECO:0000313" key="4">
    <source>
        <dbReference type="Proteomes" id="UP000266172"/>
    </source>
</evidence>